<dbReference type="Pfam" id="PF02151">
    <property type="entry name" value="UVR"/>
    <property type="match status" value="1"/>
</dbReference>
<sequence>MDCEVCHERPATLHLTNFINGKKTEVHVCQHCAQEKGYLETDEETYSIHDLLSGLFNFNSTFTNHQESNTQEATHKVCKHCGISYQQFAKIGKFGCGECYREFSEHLNPIFRRVHSGNTVHRGKIPKRQYVNLQKKRLLDDYRKELQRLIEQEKFEEAAEVRDKIKAIDQETVVEDRNKDGEA</sequence>
<feature type="coiled-coil region" evidence="1">
    <location>
        <begin position="132"/>
        <end position="159"/>
    </location>
</feature>
<evidence type="ECO:0000259" key="2">
    <source>
        <dbReference type="PROSITE" id="PS50151"/>
    </source>
</evidence>
<dbReference type="PROSITE" id="PS50151">
    <property type="entry name" value="UVR"/>
    <property type="match status" value="1"/>
</dbReference>
<dbReference type="InterPro" id="IPR001943">
    <property type="entry name" value="UVR_dom"/>
</dbReference>
<dbReference type="EMBL" id="JAPRAT010000017">
    <property type="protein sequence ID" value="MCZ0703507.1"/>
    <property type="molecule type" value="Genomic_DNA"/>
</dbReference>
<dbReference type="GO" id="GO:1990169">
    <property type="term" value="P:stress response to copper ion"/>
    <property type="evidence" value="ECO:0007669"/>
    <property type="project" value="TreeGrafter"/>
</dbReference>
<dbReference type="InterPro" id="IPR025542">
    <property type="entry name" value="YacH"/>
</dbReference>
<dbReference type="AlphaFoldDB" id="A0A9J6RDT7"/>
<evidence type="ECO:0000256" key="1">
    <source>
        <dbReference type="SAM" id="Coils"/>
    </source>
</evidence>
<evidence type="ECO:0000313" key="3">
    <source>
        <dbReference type="EMBL" id="MCZ0703507.1"/>
    </source>
</evidence>
<keyword evidence="4" id="KW-1185">Reference proteome</keyword>
<dbReference type="Proteomes" id="UP001084197">
    <property type="component" value="Unassembled WGS sequence"/>
</dbReference>
<evidence type="ECO:0000313" key="4">
    <source>
        <dbReference type="Proteomes" id="UP001084197"/>
    </source>
</evidence>
<reference evidence="3" key="1">
    <citation type="submission" date="2022-11" db="EMBL/GenBank/DDBJ databases">
        <title>WGS of Natronobacillus azotifigens 24KS-1, an anaerobic diazotrophic haloalkaliphile from soda-rich habitats.</title>
        <authorList>
            <person name="Sorokin D.Y."/>
            <person name="Merkel A.Y."/>
        </authorList>
    </citation>
    <scope>NUCLEOTIDE SEQUENCE</scope>
    <source>
        <strain evidence="3">24KS-1</strain>
    </source>
</reference>
<dbReference type="GO" id="GO:0050897">
    <property type="term" value="F:cobalt ion binding"/>
    <property type="evidence" value="ECO:0007669"/>
    <property type="project" value="TreeGrafter"/>
</dbReference>
<keyword evidence="1" id="KW-0175">Coiled coil</keyword>
<gene>
    <name evidence="3" type="ORF">OWO01_09780</name>
</gene>
<dbReference type="GO" id="GO:0008270">
    <property type="term" value="F:zinc ion binding"/>
    <property type="evidence" value="ECO:0007669"/>
    <property type="project" value="TreeGrafter"/>
</dbReference>
<dbReference type="RefSeq" id="WP_268780270.1">
    <property type="nucleotide sequence ID" value="NZ_JAPRAT010000017.1"/>
</dbReference>
<dbReference type="SUPFAM" id="SSF46600">
    <property type="entry name" value="C-terminal UvrC-binding domain of UvrB"/>
    <property type="match status" value="1"/>
</dbReference>
<organism evidence="3 4">
    <name type="scientific">Natronobacillus azotifigens</name>
    <dbReference type="NCBI Taxonomy" id="472978"/>
    <lineage>
        <taxon>Bacteria</taxon>
        <taxon>Bacillati</taxon>
        <taxon>Bacillota</taxon>
        <taxon>Bacilli</taxon>
        <taxon>Bacillales</taxon>
        <taxon>Bacillaceae</taxon>
        <taxon>Natronobacillus</taxon>
    </lineage>
</organism>
<dbReference type="PANTHER" id="PTHR38430">
    <property type="entry name" value="PROTEIN-ARGININE KINASE ACTIVATOR PROTEIN"/>
    <property type="match status" value="1"/>
</dbReference>
<protein>
    <submittedName>
        <fullName evidence="3">UvrB/UvrC motif-containing protein</fullName>
    </submittedName>
</protein>
<name>A0A9J6RDT7_9BACI</name>
<dbReference type="GO" id="GO:0046870">
    <property type="term" value="F:cadmium ion binding"/>
    <property type="evidence" value="ECO:0007669"/>
    <property type="project" value="TreeGrafter"/>
</dbReference>
<dbReference type="InterPro" id="IPR036876">
    <property type="entry name" value="UVR_dom_sf"/>
</dbReference>
<proteinExistence type="predicted"/>
<dbReference type="PANTHER" id="PTHR38430:SF1">
    <property type="entry name" value="PROTEIN-ARGININE KINASE ACTIVATOR PROTEIN"/>
    <property type="match status" value="1"/>
</dbReference>
<dbReference type="PIRSF" id="PIRSF015034">
    <property type="entry name" value="YacH"/>
    <property type="match status" value="1"/>
</dbReference>
<dbReference type="GO" id="GO:0005507">
    <property type="term" value="F:copper ion binding"/>
    <property type="evidence" value="ECO:0007669"/>
    <property type="project" value="TreeGrafter"/>
</dbReference>
<comment type="caution">
    <text evidence="3">The sequence shown here is derived from an EMBL/GenBank/DDBJ whole genome shotgun (WGS) entry which is preliminary data.</text>
</comment>
<dbReference type="GO" id="GO:1990170">
    <property type="term" value="P:stress response to cadmium ion"/>
    <property type="evidence" value="ECO:0007669"/>
    <property type="project" value="TreeGrafter"/>
</dbReference>
<feature type="domain" description="UVR" evidence="2">
    <location>
        <begin position="136"/>
        <end position="171"/>
    </location>
</feature>
<accession>A0A9J6RDT7</accession>